<dbReference type="RefSeq" id="WP_206720326.1">
    <property type="nucleotide sequence ID" value="NZ_CP071090.1"/>
</dbReference>
<organism evidence="3 4">
    <name type="scientific">Pyxidicoccus parkwayensis</name>
    <dbReference type="NCBI Taxonomy" id="2813578"/>
    <lineage>
        <taxon>Bacteria</taxon>
        <taxon>Pseudomonadati</taxon>
        <taxon>Myxococcota</taxon>
        <taxon>Myxococcia</taxon>
        <taxon>Myxococcales</taxon>
        <taxon>Cystobacterineae</taxon>
        <taxon>Myxococcaceae</taxon>
        <taxon>Pyxidicoccus</taxon>
    </lineage>
</organism>
<feature type="domain" description="Putative zinc-finger" evidence="2">
    <location>
        <begin position="4"/>
        <end position="38"/>
    </location>
</feature>
<dbReference type="Pfam" id="PF13490">
    <property type="entry name" value="zf-HC2"/>
    <property type="match status" value="1"/>
</dbReference>
<keyword evidence="4" id="KW-1185">Reference proteome</keyword>
<dbReference type="EMBL" id="CP071090">
    <property type="protein sequence ID" value="QSQ18738.1"/>
    <property type="molecule type" value="Genomic_DNA"/>
</dbReference>
<gene>
    <name evidence="3" type="ORF">JY651_25595</name>
</gene>
<dbReference type="InterPro" id="IPR041916">
    <property type="entry name" value="Anti_sigma_zinc_sf"/>
</dbReference>
<dbReference type="Gene3D" id="1.10.10.1320">
    <property type="entry name" value="Anti-sigma factor, zinc-finger domain"/>
    <property type="match status" value="1"/>
</dbReference>
<feature type="compositionally biased region" description="Low complexity" evidence="1">
    <location>
        <begin position="118"/>
        <end position="128"/>
    </location>
</feature>
<evidence type="ECO:0000259" key="2">
    <source>
        <dbReference type="Pfam" id="PF13490"/>
    </source>
</evidence>
<evidence type="ECO:0000313" key="3">
    <source>
        <dbReference type="EMBL" id="QSQ18738.1"/>
    </source>
</evidence>
<evidence type="ECO:0000256" key="1">
    <source>
        <dbReference type="SAM" id="MobiDB-lite"/>
    </source>
</evidence>
<proteinExistence type="predicted"/>
<sequence>MAACPEYEVLLDVHATGGLEAEEAARVQAHVKSCDGCRAALASTVQLLGLAELPPLSAEEKAEVQELPRRTLSAWRRDAQHHGLRRRTLGSLAAAAAVVALMLLVPGRLHLFPGGAGTVTTPRTTTPTEASVSSTEVDPEAMAEIEAWAGLEPLDDDTDGLADDADLDEDLNFDLGETL</sequence>
<dbReference type="Proteomes" id="UP000662747">
    <property type="component" value="Chromosome"/>
</dbReference>
<protein>
    <submittedName>
        <fullName evidence="3">Zf-HC2 domain-containing protein</fullName>
    </submittedName>
</protein>
<dbReference type="InterPro" id="IPR027383">
    <property type="entry name" value="Znf_put"/>
</dbReference>
<accession>A0ABX7NJB5</accession>
<feature type="region of interest" description="Disordered" evidence="1">
    <location>
        <begin position="116"/>
        <end position="137"/>
    </location>
</feature>
<evidence type="ECO:0000313" key="4">
    <source>
        <dbReference type="Proteomes" id="UP000662747"/>
    </source>
</evidence>
<name>A0ABX7NJB5_9BACT</name>
<reference evidence="3 4" key="1">
    <citation type="submission" date="2021-02" db="EMBL/GenBank/DDBJ databases">
        <title>De Novo genome assembly of isolated myxobacteria.</title>
        <authorList>
            <person name="Stevens D.C."/>
        </authorList>
    </citation>
    <scope>NUCLEOTIDE SEQUENCE [LARGE SCALE GENOMIC DNA]</scope>
    <source>
        <strain evidence="4">SCPEA02</strain>
    </source>
</reference>